<dbReference type="AlphaFoldDB" id="A0A3R5X694"/>
<evidence type="ECO:0000259" key="1">
    <source>
        <dbReference type="Pfam" id="PF04448"/>
    </source>
</evidence>
<name>A0A3R5X694_9FIRM</name>
<gene>
    <name evidence="2" type="ORF">DWX03_12010</name>
</gene>
<dbReference type="Proteomes" id="UP000283360">
    <property type="component" value="Unassembled WGS sequence"/>
</dbReference>
<reference evidence="2 3" key="1">
    <citation type="submission" date="2018-08" db="EMBL/GenBank/DDBJ databases">
        <title>A genome reference for cultivated species of the human gut microbiota.</title>
        <authorList>
            <person name="Zou Y."/>
            <person name="Xue W."/>
            <person name="Luo G."/>
        </authorList>
    </citation>
    <scope>NUCLEOTIDE SEQUENCE [LARGE SCALE GENOMIC DNA]</scope>
    <source>
        <strain evidence="2 3">AF18-12LB</strain>
    </source>
</reference>
<feature type="domain" description="DUF551" evidence="1">
    <location>
        <begin position="20"/>
        <end position="85"/>
    </location>
</feature>
<keyword evidence="3" id="KW-1185">Reference proteome</keyword>
<dbReference type="InterPro" id="IPR007539">
    <property type="entry name" value="DUF551"/>
</dbReference>
<protein>
    <submittedName>
        <fullName evidence="2">DUF551 domain-containing protein</fullName>
    </submittedName>
</protein>
<proteinExistence type="predicted"/>
<sequence>MPGCHYQSRIRESEKMNNNWISTADRLPDQREFIESYVRSAYAAEFLVTIEGADKATTLYYSQTGVWFDETGEPYKVVAWMPLPERYKG</sequence>
<dbReference type="EMBL" id="QRXJ01000016">
    <property type="protein sequence ID" value="RGT88476.1"/>
    <property type="molecule type" value="Genomic_DNA"/>
</dbReference>
<comment type="caution">
    <text evidence="2">The sequence shown here is derived from an EMBL/GenBank/DDBJ whole genome shotgun (WGS) entry which is preliminary data.</text>
</comment>
<organism evidence="2 3">
    <name type="scientific">Coprococcus comes</name>
    <dbReference type="NCBI Taxonomy" id="410072"/>
    <lineage>
        <taxon>Bacteria</taxon>
        <taxon>Bacillati</taxon>
        <taxon>Bacillota</taxon>
        <taxon>Clostridia</taxon>
        <taxon>Lachnospirales</taxon>
        <taxon>Lachnospiraceae</taxon>
        <taxon>Coprococcus</taxon>
    </lineage>
</organism>
<dbReference type="Pfam" id="PF04448">
    <property type="entry name" value="DUF551"/>
    <property type="match status" value="1"/>
</dbReference>
<accession>A0A3R5X694</accession>
<evidence type="ECO:0000313" key="3">
    <source>
        <dbReference type="Proteomes" id="UP000283360"/>
    </source>
</evidence>
<evidence type="ECO:0000313" key="2">
    <source>
        <dbReference type="EMBL" id="RGT88476.1"/>
    </source>
</evidence>